<keyword evidence="1" id="KW-0732">Signal</keyword>
<dbReference type="Gene3D" id="2.40.10.10">
    <property type="entry name" value="Trypsin-like serine proteases"/>
    <property type="match status" value="1"/>
</dbReference>
<evidence type="ECO:0000256" key="1">
    <source>
        <dbReference type="ARBA" id="ARBA00022729"/>
    </source>
</evidence>
<dbReference type="InterPro" id="IPR043504">
    <property type="entry name" value="Peptidase_S1_PA_chymotrypsin"/>
</dbReference>
<organism evidence="3 4">
    <name type="scientific">Fusarium ambrosium</name>
    <dbReference type="NCBI Taxonomy" id="131363"/>
    <lineage>
        <taxon>Eukaryota</taxon>
        <taxon>Fungi</taxon>
        <taxon>Dikarya</taxon>
        <taxon>Ascomycota</taxon>
        <taxon>Pezizomycotina</taxon>
        <taxon>Sordariomycetes</taxon>
        <taxon>Hypocreomycetidae</taxon>
        <taxon>Hypocreales</taxon>
        <taxon>Nectriaceae</taxon>
        <taxon>Fusarium</taxon>
        <taxon>Fusarium solani species complex</taxon>
    </lineage>
</organism>
<feature type="compositionally biased region" description="Low complexity" evidence="2">
    <location>
        <begin position="224"/>
        <end position="236"/>
    </location>
</feature>
<dbReference type="SUPFAM" id="SSF50494">
    <property type="entry name" value="Trypsin-like serine proteases"/>
    <property type="match status" value="1"/>
</dbReference>
<protein>
    <submittedName>
        <fullName evidence="3">Uncharacterized protein</fullName>
    </submittedName>
</protein>
<feature type="region of interest" description="Disordered" evidence="2">
    <location>
        <begin position="210"/>
        <end position="236"/>
    </location>
</feature>
<evidence type="ECO:0000313" key="4">
    <source>
        <dbReference type="Proteomes" id="UP000288429"/>
    </source>
</evidence>
<proteinExistence type="predicted"/>
<comment type="caution">
    <text evidence="3">The sequence shown here is derived from an EMBL/GenBank/DDBJ whole genome shotgun (WGS) entry which is preliminary data.</text>
</comment>
<sequence>MASATFANVSSRPAAWTLGQPASALPVEAVIDSTTFTSTESNSTGFTSSGFTSAGFQKLSNSFTDKDGLSSVDATLLQDAGMIRSIVKIESGFENTQTGHSIWKIGTGWLIRPDLIVTGGDVVYDAEYQLGAATQVKCFIGYHASSSSEIQPRYGQRVVTSSEWIDGSEKRSRDIAFVQVAEPFAIKGCTCKALEQVRLPEPEVIPKAPIQEEPVVSESKENATTTTTGYYSGSSGACVETEVPQVQQPQPQPQPEILQPEIIQPEIAQPEVTQPQVIEPQAIPPQEPELKIPSVPVQTKSDVDDFVNISSVEVNTGTSTAANTSTDPFYETLKTVAQIDAKTLDIESPLVDEIGQFVSVTAGSLLRYVVGAQPISTGEKTRLPGVSERALLAEASLQAVLAIEQSTELNEIVEHMRQNWTANAPEVDQAATLILPYLKERVQHIAEYHSEDANDQTVGSKKLKRKPLAIRLSGSEGSKDFAKGLVAPTLPLAGREQVFSSLGPVLRDAILAVETIVSQAGKAAINERVPKLLEKSRADNSTQSDLEAARLLIQRAIMADVAYQALASLSEHKLQSLKLLPLDSATVEHESVFDFIKRIIQKTGPVALHPTKQAVKKFIPLLIDAPSKQPEPATSVTTKTAVHRLALRDVLREDKASVNVGTC</sequence>
<dbReference type="InterPro" id="IPR009003">
    <property type="entry name" value="Peptidase_S1_PA"/>
</dbReference>
<accession>A0A428ULS0</accession>
<evidence type="ECO:0000256" key="2">
    <source>
        <dbReference type="SAM" id="MobiDB-lite"/>
    </source>
</evidence>
<dbReference type="EMBL" id="NIZV01000051">
    <property type="protein sequence ID" value="RSM15180.1"/>
    <property type="molecule type" value="Genomic_DNA"/>
</dbReference>
<dbReference type="PANTHER" id="PTHR15462:SF8">
    <property type="entry name" value="SERINE PROTEASE"/>
    <property type="match status" value="1"/>
</dbReference>
<name>A0A428ULS0_9HYPO</name>
<dbReference type="PANTHER" id="PTHR15462">
    <property type="entry name" value="SERINE PROTEASE"/>
    <property type="match status" value="1"/>
</dbReference>
<gene>
    <name evidence="3" type="ORF">CDV31_005114</name>
</gene>
<reference evidence="3 4" key="1">
    <citation type="submission" date="2017-06" db="EMBL/GenBank/DDBJ databases">
        <title>Cmopartive genomic analysis of Ambrosia Fusariam Clade fungi.</title>
        <authorList>
            <person name="Stajich J.E."/>
            <person name="Carrillo J."/>
            <person name="Kijimoto T."/>
            <person name="Eskalen A."/>
            <person name="O'Donnell K."/>
            <person name="Kasson M."/>
        </authorList>
    </citation>
    <scope>NUCLEOTIDE SEQUENCE [LARGE SCALE GENOMIC DNA]</scope>
    <source>
        <strain evidence="3 4">NRRL 20438</strain>
    </source>
</reference>
<dbReference type="InterPro" id="IPR050966">
    <property type="entry name" value="Glutamyl_endopeptidase"/>
</dbReference>
<dbReference type="Proteomes" id="UP000288429">
    <property type="component" value="Unassembled WGS sequence"/>
</dbReference>
<evidence type="ECO:0000313" key="3">
    <source>
        <dbReference type="EMBL" id="RSM15180.1"/>
    </source>
</evidence>
<dbReference type="AlphaFoldDB" id="A0A428ULS0"/>
<keyword evidence="4" id="KW-1185">Reference proteome</keyword>